<dbReference type="AlphaFoldDB" id="A0A1V6S9T5"/>
<dbReference type="EMBL" id="MDYP01000004">
    <property type="protein sequence ID" value="OQE10484.1"/>
    <property type="molecule type" value="Genomic_DNA"/>
</dbReference>
<feature type="signal peptide" evidence="1">
    <location>
        <begin position="1"/>
        <end position="20"/>
    </location>
</feature>
<sequence>MWSSRLSLASIALFLTQGQCSCPPLDIPAPAKNIEAVPRDYQSFSIEFTYFPDYAGNKSNPNVFSKNLLANFKDITGVNPKLRIGGNSQDNSDYFPEQKENIKLIFKNPGDDQPEKAHYGPSYFESYQTLGDIQFIHGLNMKQNDSRQLRDAAVGACTSLGSNLHLFELGNEWNFGPGIYLAANYSIQDYVQEWKRKSDVVLAGVQKACPGPFPGFMAPSFLYFASGLFNQQFPWKAEDLYKLGYDPKNLTKEISFHTYMNAFLPPLPPAAMDLQETFMNHTNIVENLAPQIQRAKNLAHLGHPFTLDEMNSMAGQGRNGVTDVFGIALWLVDFSLWAAANNIKRLHFHQALNYRYTSWQPILSKGIPPATRAPYYGQVMVASAFGRSKNARVANIPLSGDKEAAYGIYEGKKLSKLVVLNLQTFNQTAFGNRLTREYKFNVPRHTKRVKIERLIAPGSDSTGNITFGGISYDYGLKRGKPTLVDAKEKNQFVKVKNGVLRVDVPDSSAVLLTLL</sequence>
<reference evidence="4" key="1">
    <citation type="journal article" date="2017" name="Nat. Microbiol.">
        <title>Global analysis of biosynthetic gene clusters reveals vast potential of secondary metabolite production in Penicillium species.</title>
        <authorList>
            <person name="Nielsen J.C."/>
            <person name="Grijseels S."/>
            <person name="Prigent S."/>
            <person name="Ji B."/>
            <person name="Dainat J."/>
            <person name="Nielsen K.F."/>
            <person name="Frisvad J.C."/>
            <person name="Workman M."/>
            <person name="Nielsen J."/>
        </authorList>
    </citation>
    <scope>NUCLEOTIDE SEQUENCE [LARGE SCALE GENOMIC DNA]</scope>
    <source>
        <strain evidence="4">IBT 29486</strain>
    </source>
</reference>
<accession>A0A1V6S9T5</accession>
<dbReference type="InterPro" id="IPR017853">
    <property type="entry name" value="GH"/>
</dbReference>
<feature type="chain" id="PRO_5012415621" description="Beta-glucuronidase C-terminal domain-containing protein" evidence="1">
    <location>
        <begin position="21"/>
        <end position="515"/>
    </location>
</feature>
<organism evidence="3 4">
    <name type="scientific">Penicillium vulpinum</name>
    <dbReference type="NCBI Taxonomy" id="29845"/>
    <lineage>
        <taxon>Eukaryota</taxon>
        <taxon>Fungi</taxon>
        <taxon>Dikarya</taxon>
        <taxon>Ascomycota</taxon>
        <taxon>Pezizomycotina</taxon>
        <taxon>Eurotiomycetes</taxon>
        <taxon>Eurotiomycetidae</taxon>
        <taxon>Eurotiales</taxon>
        <taxon>Aspergillaceae</taxon>
        <taxon>Penicillium</taxon>
    </lineage>
</organism>
<dbReference type="SUPFAM" id="SSF51445">
    <property type="entry name" value="(Trans)glycosidases"/>
    <property type="match status" value="1"/>
</dbReference>
<dbReference type="InterPro" id="IPR013780">
    <property type="entry name" value="Glyco_hydro_b"/>
</dbReference>
<evidence type="ECO:0000259" key="2">
    <source>
        <dbReference type="Pfam" id="PF16862"/>
    </source>
</evidence>
<evidence type="ECO:0000256" key="1">
    <source>
        <dbReference type="SAM" id="SignalP"/>
    </source>
</evidence>
<dbReference type="OrthoDB" id="2831684at2759"/>
<protein>
    <recommendedName>
        <fullName evidence="2">Beta-glucuronidase C-terminal domain-containing protein</fullName>
    </recommendedName>
</protein>
<dbReference type="Gene3D" id="2.60.40.1180">
    <property type="entry name" value="Golgi alpha-mannosidase II"/>
    <property type="match status" value="1"/>
</dbReference>
<proteinExistence type="predicted"/>
<dbReference type="PANTHER" id="PTHR36183">
    <property type="entry name" value="BETA-GLUCURONIDASE"/>
    <property type="match status" value="1"/>
</dbReference>
<evidence type="ECO:0000313" key="4">
    <source>
        <dbReference type="Proteomes" id="UP000191518"/>
    </source>
</evidence>
<dbReference type="Pfam" id="PF16862">
    <property type="entry name" value="Glyco_hydro_79C"/>
    <property type="match status" value="1"/>
</dbReference>
<dbReference type="InterPro" id="IPR052974">
    <property type="entry name" value="GH79_Enzymes"/>
</dbReference>
<dbReference type="InterPro" id="IPR031728">
    <property type="entry name" value="GlcAase_C"/>
</dbReference>
<dbReference type="Proteomes" id="UP000191518">
    <property type="component" value="Unassembled WGS sequence"/>
</dbReference>
<name>A0A1V6S9T5_9EURO</name>
<gene>
    <name evidence="3" type="ORF">PENVUL_c004G02432</name>
</gene>
<keyword evidence="1" id="KW-0732">Signal</keyword>
<evidence type="ECO:0000313" key="3">
    <source>
        <dbReference type="EMBL" id="OQE10484.1"/>
    </source>
</evidence>
<dbReference type="Gene3D" id="3.20.20.80">
    <property type="entry name" value="Glycosidases"/>
    <property type="match status" value="1"/>
</dbReference>
<dbReference type="PANTHER" id="PTHR36183:SF2">
    <property type="entry name" value="BETA-GLUCURONIDASE C-TERMINAL DOMAIN-CONTAINING PROTEIN"/>
    <property type="match status" value="1"/>
</dbReference>
<keyword evidence="4" id="KW-1185">Reference proteome</keyword>
<feature type="domain" description="Beta-glucuronidase C-terminal" evidence="2">
    <location>
        <begin position="405"/>
        <end position="511"/>
    </location>
</feature>
<comment type="caution">
    <text evidence="3">The sequence shown here is derived from an EMBL/GenBank/DDBJ whole genome shotgun (WGS) entry which is preliminary data.</text>
</comment>